<accession>A0A4Y1NRW2</accession>
<sequence>MSEGRGLIGFAGLTDWWDNELMPSDRAAIKQGYHPLGGGAPLDSGYTERYDSQGNLSSQISIFNALIHTDCPYEVKKKIADKALTLASGGGQDTLDLHFLFHSIIVFEYKQRDTDPGALERAVKACESQISIATKAKSALKKNLFKDGFLPSHPGFKQLAIILEKQKHYKKAIKLCEKALKQGWSGDWQARIDRCTKKSQ</sequence>
<dbReference type="Proteomes" id="UP000305361">
    <property type="component" value="Segment"/>
</dbReference>
<name>A0A4Y1NRW2_9CAUD</name>
<keyword evidence="2" id="KW-1185">Reference proteome</keyword>
<dbReference type="EMBL" id="MH443100">
    <property type="protein sequence ID" value="AXH43465.1"/>
    <property type="molecule type" value="Genomic_DNA"/>
</dbReference>
<evidence type="ECO:0000313" key="1">
    <source>
        <dbReference type="EMBL" id="AXH43465.1"/>
    </source>
</evidence>
<reference evidence="1 2" key="1">
    <citation type="journal article" date="2019" name="J. Basic Microbiol.">
        <title>Complete genome sequence analysis of temperate Erwinia bacteriophages 49 and 59.</title>
        <authorList>
            <person name="Zlatohurska M."/>
            <person name="Gorb T."/>
            <person name="Romaniuk L."/>
            <person name="Korol N."/>
            <person name="Faidiuk Y."/>
            <person name="Kropinski A.M."/>
            <person name="Kushkina A."/>
            <person name="Tovkach F."/>
        </authorList>
    </citation>
    <scope>NUCLEOTIDE SEQUENCE [LARGE SCALE GENOMIC DNA]</scope>
</reference>
<protein>
    <submittedName>
        <fullName evidence="1">Uncharacterized protein</fullName>
    </submittedName>
</protein>
<gene>
    <name evidence="1" type="ORF">MZUP3_510</name>
</gene>
<proteinExistence type="predicted"/>
<evidence type="ECO:0000313" key="2">
    <source>
        <dbReference type="Proteomes" id="UP000305361"/>
    </source>
</evidence>
<organism evidence="1 2">
    <name type="scientific">Erwinia phage vB_EhrS_49</name>
    <dbReference type="NCBI Taxonomy" id="2283026"/>
    <lineage>
        <taxon>Viruses</taxon>
        <taxon>Duplodnaviria</taxon>
        <taxon>Heunggongvirae</taxon>
        <taxon>Uroviricota</taxon>
        <taxon>Caudoviricetes</taxon>
        <taxon>Feofaniavirus</taxon>
        <taxon>Feofaniavirus Eho49</taxon>
    </lineage>
</organism>